<evidence type="ECO:0000313" key="4">
    <source>
        <dbReference type="Proteomes" id="UP001153555"/>
    </source>
</evidence>
<name>A0A9N7R2M9_STRHE</name>
<comment type="caution">
    <text evidence="3">The sequence shown here is derived from an EMBL/GenBank/DDBJ whole genome shotgun (WGS) entry which is preliminary data.</text>
</comment>
<feature type="domain" description="GBF-interacting protein 1 N-terminal" evidence="2">
    <location>
        <begin position="79"/>
        <end position="139"/>
    </location>
</feature>
<feature type="compositionally biased region" description="Polar residues" evidence="1">
    <location>
        <begin position="22"/>
        <end position="36"/>
    </location>
</feature>
<organism evidence="3 4">
    <name type="scientific">Striga hermonthica</name>
    <name type="common">Purple witchweed</name>
    <name type="synonym">Buchnera hermonthica</name>
    <dbReference type="NCBI Taxonomy" id="68872"/>
    <lineage>
        <taxon>Eukaryota</taxon>
        <taxon>Viridiplantae</taxon>
        <taxon>Streptophyta</taxon>
        <taxon>Embryophyta</taxon>
        <taxon>Tracheophyta</taxon>
        <taxon>Spermatophyta</taxon>
        <taxon>Magnoliopsida</taxon>
        <taxon>eudicotyledons</taxon>
        <taxon>Gunneridae</taxon>
        <taxon>Pentapetalae</taxon>
        <taxon>asterids</taxon>
        <taxon>lamiids</taxon>
        <taxon>Lamiales</taxon>
        <taxon>Orobanchaceae</taxon>
        <taxon>Buchnereae</taxon>
        <taxon>Striga</taxon>
    </lineage>
</organism>
<dbReference type="OrthoDB" id="753279at2759"/>
<feature type="region of interest" description="Disordered" evidence="1">
    <location>
        <begin position="22"/>
        <end position="45"/>
    </location>
</feature>
<sequence length="956" mass="101600">MVNTASSGDETGVSRRLGCAKNSASLESSTNSTVASSVDLMRPESTMDGMLTRGVASDVEVMEKKMSSGVKGVASRVSIPNGVKKMINNIKEITGQNHSEDEIYAMLKECNMDPNETTQKLLLLDTFHEVKRKRDRRKEVLTGSNAAYTSQNMSKEPSESKWKPGPQARSNRGRGNHPSRYVPQDAGVGRNVAVVKENAASDLTDKGIGKVPLATSQDLRKNETSSFASPATVASNGPSGNTSQSTNVIHENHGEGTITIGSVKNTNDLGAKNIKQHQILDSNSSLSVPSPPAAGSYLSSLDIVPLSSSQDLKLPSAVTTIQPELGTQDSPTEQLDDNLTESKAASAEISAFEVGTATLEQKVPNEFQGVEKNQHSGSMQTASSAVSRPSSNYNNRSQVTGPQKVGPGKEWKPKSTIPHISQGGTTSSSSEALVVSGESHSEPQTTPILTSKAATLELQRKLEGTHISDSQHVIIPDHLHVPEVEKLGFCFGSFDASFGLDINQTGVSGSEKHPLMSESSDPVDGPEKELQLSYSNQDASVATEDTDVKDTDVKYPDQPQSPSQGPENFPTNEVEVSSSINPDYSESKPEGAPGIYQHPMVHTSNYSFGFMPPTLGGQLAPSEISESQARDASRMPGFVVPQSFDPASYFAQFYRPGLDSDGRISPFQPAGPANKYTGNAALVSAQTSQTPQEGSVPLVLSTASQTPLVTQAAGIMQSTMTATQQPLPVFRHPTGLHLPHYPPNYMPYGPYFSPFYVPPPAIHQFMSNGAFPQQPQAGGAGLYQSAPGTNAKSSVSQYKQGSNMSNSIQIGVPGNFGTYGLSMPNYTSGSTTAAATSTSNEDIAAPQAKENNAYVSGQQNDGSGVWYTAPGRDISALQASSFYNLPQGQLAFAPSQPGHGPFSGVFHPAQAVTTANIHPLLQQPQAITNSPVDMVGPTPSVYQQPQHTQLNWPSNY</sequence>
<dbReference type="InterPro" id="IPR009719">
    <property type="entry name" value="GIP1_N"/>
</dbReference>
<feature type="compositionally biased region" description="Polar residues" evidence="1">
    <location>
        <begin position="786"/>
        <end position="800"/>
    </location>
</feature>
<feature type="compositionally biased region" description="Basic and acidic residues" evidence="1">
    <location>
        <begin position="546"/>
        <end position="555"/>
    </location>
</feature>
<feature type="region of interest" description="Disordered" evidence="1">
    <location>
        <begin position="929"/>
        <end position="956"/>
    </location>
</feature>
<feature type="region of interest" description="Disordered" evidence="1">
    <location>
        <begin position="776"/>
        <end position="800"/>
    </location>
</feature>
<dbReference type="SUPFAM" id="SSF46934">
    <property type="entry name" value="UBA-like"/>
    <property type="match status" value="1"/>
</dbReference>
<feature type="compositionally biased region" description="Polar residues" evidence="1">
    <location>
        <begin position="224"/>
        <end position="246"/>
    </location>
</feature>
<feature type="region of interest" description="Disordered" evidence="1">
    <location>
        <begin position="214"/>
        <end position="246"/>
    </location>
</feature>
<dbReference type="EMBL" id="CACSLK010003174">
    <property type="protein sequence ID" value="CAA0808411.1"/>
    <property type="molecule type" value="Genomic_DNA"/>
</dbReference>
<dbReference type="InterPro" id="IPR044277">
    <property type="entry name" value="GIP1"/>
</dbReference>
<feature type="region of interest" description="Disordered" evidence="1">
    <location>
        <begin position="371"/>
        <end position="449"/>
    </location>
</feature>
<evidence type="ECO:0000259" key="2">
    <source>
        <dbReference type="Pfam" id="PF06972"/>
    </source>
</evidence>
<protein>
    <recommendedName>
        <fullName evidence="2">GBF-interacting protein 1 N-terminal domain-containing protein</fullName>
    </recommendedName>
</protein>
<dbReference type="Pfam" id="PF06972">
    <property type="entry name" value="GIP1_N"/>
    <property type="match status" value="1"/>
</dbReference>
<gene>
    <name evidence="3" type="ORF">SHERM_10656</name>
</gene>
<dbReference type="PANTHER" id="PTHR46775:SF1">
    <property type="entry name" value="FLOCCULATION PROTEIN (DUF1296)"/>
    <property type="match status" value="1"/>
</dbReference>
<dbReference type="InterPro" id="IPR009060">
    <property type="entry name" value="UBA-like_sf"/>
</dbReference>
<reference evidence="3" key="1">
    <citation type="submission" date="2019-12" db="EMBL/GenBank/DDBJ databases">
        <authorList>
            <person name="Scholes J."/>
        </authorList>
    </citation>
    <scope>NUCLEOTIDE SEQUENCE</scope>
</reference>
<feature type="compositionally biased region" description="Polar residues" evidence="1">
    <location>
        <begin position="558"/>
        <end position="584"/>
    </location>
</feature>
<evidence type="ECO:0000313" key="3">
    <source>
        <dbReference type="EMBL" id="CAA0808411.1"/>
    </source>
</evidence>
<feature type="compositionally biased region" description="Polar residues" evidence="1">
    <location>
        <begin position="418"/>
        <end position="431"/>
    </location>
</feature>
<keyword evidence="4" id="KW-1185">Reference proteome</keyword>
<feature type="compositionally biased region" description="Polar residues" evidence="1">
    <location>
        <begin position="375"/>
        <end position="401"/>
    </location>
</feature>
<feature type="compositionally biased region" description="Polar residues" evidence="1">
    <location>
        <begin position="142"/>
        <end position="155"/>
    </location>
</feature>
<feature type="compositionally biased region" description="Polar residues" evidence="1">
    <location>
        <begin position="940"/>
        <end position="956"/>
    </location>
</feature>
<proteinExistence type="predicted"/>
<dbReference type="AlphaFoldDB" id="A0A9N7R2M9"/>
<accession>A0A9N7R2M9</accession>
<dbReference type="PANTHER" id="PTHR46775">
    <property type="entry name" value="FLOCCULATION PROTEIN (DUF1296)"/>
    <property type="match status" value="1"/>
</dbReference>
<evidence type="ECO:0000256" key="1">
    <source>
        <dbReference type="SAM" id="MobiDB-lite"/>
    </source>
</evidence>
<dbReference type="Proteomes" id="UP001153555">
    <property type="component" value="Unassembled WGS sequence"/>
</dbReference>
<feature type="region of interest" description="Disordered" evidence="1">
    <location>
        <begin position="508"/>
        <end position="593"/>
    </location>
</feature>
<dbReference type="GO" id="GO:0051082">
    <property type="term" value="F:unfolded protein binding"/>
    <property type="evidence" value="ECO:0007669"/>
    <property type="project" value="TreeGrafter"/>
</dbReference>
<feature type="region of interest" description="Disordered" evidence="1">
    <location>
        <begin position="133"/>
        <end position="186"/>
    </location>
</feature>